<dbReference type="InterPro" id="IPR050570">
    <property type="entry name" value="Cell_wall_metabolism_enzyme"/>
</dbReference>
<evidence type="ECO:0000313" key="3">
    <source>
        <dbReference type="EMBL" id="EMS31693.1"/>
    </source>
</evidence>
<keyword evidence="1" id="KW-0812">Transmembrane</keyword>
<name>M7XAM3_9BACT</name>
<dbReference type="CDD" id="cd12797">
    <property type="entry name" value="M23_peptidase"/>
    <property type="match status" value="1"/>
</dbReference>
<reference evidence="3" key="1">
    <citation type="submission" date="2013-01" db="EMBL/GenBank/DDBJ databases">
        <title>Genome assembly of Mariniradius saccharolyticus AK6.</title>
        <authorList>
            <person name="Vaidya B."/>
            <person name="Khatri I."/>
            <person name="Tanuku N.R.S."/>
            <person name="Subramanian S."/>
            <person name="Pinnaka A."/>
        </authorList>
    </citation>
    <scope>NUCLEOTIDE SEQUENCE [LARGE SCALE GENOMIC DNA]</scope>
    <source>
        <strain evidence="3">AK6</strain>
    </source>
</reference>
<dbReference type="Pfam" id="PF01551">
    <property type="entry name" value="Peptidase_M23"/>
    <property type="match status" value="1"/>
</dbReference>
<evidence type="ECO:0000313" key="4">
    <source>
        <dbReference type="Proteomes" id="UP000010953"/>
    </source>
</evidence>
<organism evidence="3 4">
    <name type="scientific">Mariniradius saccharolyticus AK6</name>
    <dbReference type="NCBI Taxonomy" id="1239962"/>
    <lineage>
        <taxon>Bacteria</taxon>
        <taxon>Pseudomonadati</taxon>
        <taxon>Bacteroidota</taxon>
        <taxon>Cytophagia</taxon>
        <taxon>Cytophagales</taxon>
        <taxon>Cyclobacteriaceae</taxon>
        <taxon>Mariniradius</taxon>
    </lineage>
</organism>
<dbReference type="InterPro" id="IPR016047">
    <property type="entry name" value="M23ase_b-sheet_dom"/>
</dbReference>
<dbReference type="STRING" id="1239962.C943_01964"/>
<feature type="transmembrane region" description="Helical" evidence="1">
    <location>
        <begin position="48"/>
        <end position="71"/>
    </location>
</feature>
<keyword evidence="1" id="KW-1133">Transmembrane helix</keyword>
<dbReference type="FunFam" id="2.70.70.10:FF:000006">
    <property type="entry name" value="M23 family peptidase"/>
    <property type="match status" value="1"/>
</dbReference>
<dbReference type="InParanoid" id="M7XAM3"/>
<keyword evidence="4" id="KW-1185">Reference proteome</keyword>
<sequence length="346" mass="39569">MITHPSIHLGHKINSFSLVTSMSRIKYYYDPKSCKYERYKKSKWDITLQVLGFLSLSTLLATALMGSYYYFFDSPKELLLKQENQELKLYYDILEDEVTKMNQMLGDLQQRDDNLYRVIFESEPLSDNIRRAGIGGSDRYREIKEKGLKQEELVLELSQKVDGLKRQLYVQSVSYDEVTEMALRKEEYWASIPAIQPIKNDNLNLLASGYGMRVHPIFKVKKMHNGVDFAAAKGTPIYSTGDGVVLNVKTVFGGYGKYVEIDHGFGFVTRYAHMNEFKVKKGQKVKRGDLIGTVGNTGSSTAPHVHYEVIKDGKFINPVNYFFKGISPEDFQKILELAGRENQSLS</sequence>
<evidence type="ECO:0000259" key="2">
    <source>
        <dbReference type="Pfam" id="PF01551"/>
    </source>
</evidence>
<comment type="caution">
    <text evidence="3">The sequence shown here is derived from an EMBL/GenBank/DDBJ whole genome shotgun (WGS) entry which is preliminary data.</text>
</comment>
<dbReference type="GO" id="GO:0004222">
    <property type="term" value="F:metalloendopeptidase activity"/>
    <property type="evidence" value="ECO:0007669"/>
    <property type="project" value="TreeGrafter"/>
</dbReference>
<dbReference type="PANTHER" id="PTHR21666">
    <property type="entry name" value="PEPTIDASE-RELATED"/>
    <property type="match status" value="1"/>
</dbReference>
<dbReference type="AlphaFoldDB" id="M7XAM3"/>
<gene>
    <name evidence="3" type="ORF">C943_01964</name>
</gene>
<dbReference type="Proteomes" id="UP000010953">
    <property type="component" value="Unassembled WGS sequence"/>
</dbReference>
<protein>
    <submittedName>
        <fullName evidence="3">Peptidase, family M23</fullName>
    </submittedName>
</protein>
<dbReference type="PANTHER" id="PTHR21666:SF286">
    <property type="entry name" value="LIPOPROTEIN NLPD"/>
    <property type="match status" value="1"/>
</dbReference>
<dbReference type="InterPro" id="IPR011055">
    <property type="entry name" value="Dup_hybrid_motif"/>
</dbReference>
<feature type="domain" description="M23ase beta-sheet core" evidence="2">
    <location>
        <begin position="222"/>
        <end position="318"/>
    </location>
</feature>
<evidence type="ECO:0000256" key="1">
    <source>
        <dbReference type="SAM" id="Phobius"/>
    </source>
</evidence>
<dbReference type="EMBL" id="AMZY02000018">
    <property type="protein sequence ID" value="EMS31693.1"/>
    <property type="molecule type" value="Genomic_DNA"/>
</dbReference>
<dbReference type="SUPFAM" id="SSF51261">
    <property type="entry name" value="Duplicated hybrid motif"/>
    <property type="match status" value="1"/>
</dbReference>
<proteinExistence type="predicted"/>
<dbReference type="Gene3D" id="2.70.70.10">
    <property type="entry name" value="Glucose Permease (Domain IIA)"/>
    <property type="match status" value="1"/>
</dbReference>
<dbReference type="eggNOG" id="COG0739">
    <property type="taxonomic scope" value="Bacteria"/>
</dbReference>
<accession>M7XAM3</accession>
<keyword evidence="1" id="KW-0472">Membrane</keyword>